<comment type="cofactor">
    <cofactor evidence="14">
        <name>heme</name>
        <dbReference type="ChEBI" id="CHEBI:30413"/>
    </cofactor>
    <text evidence="14">Binds 1 heme group per subunit.</text>
</comment>
<keyword evidence="3 14" id="KW-0813">Transport</keyword>
<dbReference type="InterPro" id="IPR036909">
    <property type="entry name" value="Cyt_c-like_dom_sf"/>
</dbReference>
<evidence type="ECO:0000256" key="6">
    <source>
        <dbReference type="ARBA" id="ARBA00022723"/>
    </source>
</evidence>
<organism evidence="16 17">
    <name type="scientific">Ancylobacter radicis</name>
    <dbReference type="NCBI Taxonomy" id="2836179"/>
    <lineage>
        <taxon>Bacteria</taxon>
        <taxon>Pseudomonadati</taxon>
        <taxon>Pseudomonadota</taxon>
        <taxon>Alphaproteobacteria</taxon>
        <taxon>Hyphomicrobiales</taxon>
        <taxon>Xanthobacteraceae</taxon>
        <taxon>Ancylobacter</taxon>
    </lineage>
</organism>
<comment type="subunit">
    <text evidence="2 14">Heterodimer of SoxA and SoxX.</text>
</comment>
<dbReference type="Proteomes" id="UP001166585">
    <property type="component" value="Unassembled WGS sequence"/>
</dbReference>
<evidence type="ECO:0000256" key="13">
    <source>
        <dbReference type="ARBA" id="ARBA00048423"/>
    </source>
</evidence>
<comment type="caution">
    <text evidence="16">The sequence shown here is derived from an EMBL/GenBank/DDBJ whole genome shotgun (WGS) entry which is preliminary data.</text>
</comment>
<gene>
    <name evidence="16" type="primary">soxA</name>
    <name evidence="16" type="ORF">KIP89_15300</name>
</gene>
<accession>A0ABS5R9X2</accession>
<evidence type="ECO:0000256" key="11">
    <source>
        <dbReference type="ARBA" id="ARBA00025746"/>
    </source>
</evidence>
<evidence type="ECO:0000256" key="12">
    <source>
        <dbReference type="ARBA" id="ARBA00048077"/>
    </source>
</evidence>
<evidence type="ECO:0000256" key="2">
    <source>
        <dbReference type="ARBA" id="ARBA00011530"/>
    </source>
</evidence>
<evidence type="ECO:0000256" key="9">
    <source>
        <dbReference type="ARBA" id="ARBA00022982"/>
    </source>
</evidence>
<dbReference type="EC" id="2.8.5.2" evidence="14"/>
<feature type="domain" description="Cytochrome c" evidence="15">
    <location>
        <begin position="64"/>
        <end position="151"/>
    </location>
</feature>
<comment type="subcellular location">
    <subcellularLocation>
        <location evidence="1 14">Periplasm</location>
    </subcellularLocation>
</comment>
<evidence type="ECO:0000313" key="17">
    <source>
        <dbReference type="Proteomes" id="UP001166585"/>
    </source>
</evidence>
<evidence type="ECO:0000256" key="3">
    <source>
        <dbReference type="ARBA" id="ARBA00022448"/>
    </source>
</evidence>
<comment type="function">
    <text evidence="14">C-type monoheme cytochrome, which is part of the SoxAX cytochrome complex involved in sulfur oxidation. The SoxAX complex catalyzes the formation of a heterodisulfide bond between the conserved cysteine residue on a sulfur carrier SoxYZ complex subunit SoxY and thiosulfate or other inorganic sulfur substrates. This leads to the liberation of two electrons, which may be transferred from the SoxAX complex to another cytochrome c that then channels them into the respiratory electron transport chain. Some electrons may be used for reductive CO(2) fixation.</text>
</comment>
<evidence type="ECO:0000256" key="7">
    <source>
        <dbReference type="ARBA" id="ARBA00022729"/>
    </source>
</evidence>
<keyword evidence="17" id="KW-1185">Reference proteome</keyword>
<name>A0ABS5R9X2_9HYPH</name>
<dbReference type="Pfam" id="PF21342">
    <property type="entry name" value="SoxA-TsdA_cyt-c"/>
    <property type="match status" value="2"/>
</dbReference>
<comment type="catalytic activity">
    <reaction evidence="13 14">
        <text>S-sulfanyl-L-cysteinyl-[SoxY protein] + thiosulfate + 2 Fe(III)-[cytochrome c] = S-(2-sulfodisulfanyl)-L-cysteinyl-[SoxY protein] + 2 Fe(II)-[cytochrome c] + 2 H(+)</text>
        <dbReference type="Rhea" id="RHEA:51224"/>
        <dbReference type="Rhea" id="RHEA-COMP:10350"/>
        <dbReference type="Rhea" id="RHEA-COMP:14399"/>
        <dbReference type="Rhea" id="RHEA-COMP:14689"/>
        <dbReference type="Rhea" id="RHEA-COMP:14690"/>
        <dbReference type="ChEBI" id="CHEBI:15378"/>
        <dbReference type="ChEBI" id="CHEBI:29033"/>
        <dbReference type="ChEBI" id="CHEBI:29034"/>
        <dbReference type="ChEBI" id="CHEBI:33542"/>
        <dbReference type="ChEBI" id="CHEBI:61963"/>
        <dbReference type="ChEBI" id="CHEBI:140664"/>
        <dbReference type="EC" id="2.8.5.2"/>
    </reaction>
</comment>
<evidence type="ECO:0000256" key="14">
    <source>
        <dbReference type="PIRNR" id="PIRNR038455"/>
    </source>
</evidence>
<dbReference type="SUPFAM" id="SSF46626">
    <property type="entry name" value="Cytochrome c"/>
    <property type="match status" value="2"/>
</dbReference>
<dbReference type="InterPro" id="IPR009056">
    <property type="entry name" value="Cyt_c-like_dom"/>
</dbReference>
<proteinExistence type="inferred from homology"/>
<dbReference type="Gene3D" id="1.10.760.10">
    <property type="entry name" value="Cytochrome c-like domain"/>
    <property type="match status" value="2"/>
</dbReference>
<keyword evidence="5 14" id="KW-0808">Transferase</keyword>
<protein>
    <recommendedName>
        <fullName evidence="14">SoxAX cytochrome complex subunit A</fullName>
        <ecNumber evidence="14">2.8.5.2</ecNumber>
    </recommendedName>
    <alternativeName>
        <fullName evidence="14">Protein SoxA</fullName>
    </alternativeName>
    <alternativeName>
        <fullName evidence="14">Sulfur oxidizing protein A</fullName>
    </alternativeName>
    <alternativeName>
        <fullName evidence="14">Thiosulfate-oxidizing multienzyme system protein SoxA</fullName>
    </alternativeName>
</protein>
<dbReference type="InterPro" id="IPR025710">
    <property type="entry name" value="SoxA"/>
</dbReference>
<evidence type="ECO:0000256" key="8">
    <source>
        <dbReference type="ARBA" id="ARBA00022764"/>
    </source>
</evidence>
<keyword evidence="7" id="KW-0732">Signal</keyword>
<keyword evidence="9 14" id="KW-0249">Electron transport</keyword>
<evidence type="ECO:0000256" key="4">
    <source>
        <dbReference type="ARBA" id="ARBA00022617"/>
    </source>
</evidence>
<reference evidence="16" key="1">
    <citation type="submission" date="2021-05" db="EMBL/GenBank/DDBJ databases">
        <authorList>
            <person name="Sun Q."/>
            <person name="Inoue M."/>
        </authorList>
    </citation>
    <scope>NUCLEOTIDE SEQUENCE</scope>
    <source>
        <strain evidence="16">VKM B-3255</strain>
    </source>
</reference>
<evidence type="ECO:0000313" key="16">
    <source>
        <dbReference type="EMBL" id="MBS9478479.1"/>
    </source>
</evidence>
<dbReference type="RefSeq" id="WP_213756446.1">
    <property type="nucleotide sequence ID" value="NZ_JAHCQH010000020.1"/>
</dbReference>
<keyword evidence="4 14" id="KW-0349">Heme</keyword>
<comment type="catalytic activity">
    <reaction evidence="12 14">
        <text>L-cysteinyl-[SoxY protein] + thiosulfate + 2 Fe(III)-[cytochrome c] = S-sulfosulfanyl-L-cysteinyl-[SoxY protein] + 2 Fe(II)-[cytochrome c] + 2 H(+)</text>
        <dbReference type="Rhea" id="RHEA:56720"/>
        <dbReference type="Rhea" id="RHEA-COMP:10350"/>
        <dbReference type="Rhea" id="RHEA-COMP:14328"/>
        <dbReference type="Rhea" id="RHEA-COMP:14399"/>
        <dbReference type="Rhea" id="RHEA-COMP:14691"/>
        <dbReference type="ChEBI" id="CHEBI:15378"/>
        <dbReference type="ChEBI" id="CHEBI:29033"/>
        <dbReference type="ChEBI" id="CHEBI:29034"/>
        <dbReference type="ChEBI" id="CHEBI:29950"/>
        <dbReference type="ChEBI" id="CHEBI:33542"/>
        <dbReference type="ChEBI" id="CHEBI:139321"/>
        <dbReference type="EC" id="2.8.5.2"/>
    </reaction>
</comment>
<evidence type="ECO:0000259" key="15">
    <source>
        <dbReference type="Pfam" id="PF21342"/>
    </source>
</evidence>
<keyword evidence="10 14" id="KW-0408">Iron</keyword>
<dbReference type="PIRSF" id="PIRSF038455">
    <property type="entry name" value="SoxA"/>
    <property type="match status" value="1"/>
</dbReference>
<keyword evidence="6 14" id="KW-0479">Metal-binding</keyword>
<comment type="similarity">
    <text evidence="11 14">Belongs to the SoxA family.</text>
</comment>
<evidence type="ECO:0000256" key="5">
    <source>
        <dbReference type="ARBA" id="ARBA00022679"/>
    </source>
</evidence>
<dbReference type="EMBL" id="JAHCQH010000020">
    <property type="protein sequence ID" value="MBS9478479.1"/>
    <property type="molecule type" value="Genomic_DNA"/>
</dbReference>
<sequence length="265" mass="28384">MPGPAARLIVLTGVTGLLIVLTSHASTDDISPGERRSGRDFMAPETQAIQADDTANPGMLWVLQGAGLWTQKAGPADQSCASCHGAAQASMRGVAARYPALDAATGKPIDLTGRIAQCRSERQGGTALPRDGDELLALTTFVAHQSRGMPIAPPDDARLTPFRDAGRQIFTTRMGQLDLACASCHDDNWNQRLAGSAVTQAHPTGYPLYRLEWQGIGSLQRRLRNCMIGVRAEPFATGSDDFIALELYLMQRAAGMEMETPGIRP</sequence>
<evidence type="ECO:0000256" key="10">
    <source>
        <dbReference type="ARBA" id="ARBA00023004"/>
    </source>
</evidence>
<keyword evidence="8 14" id="KW-0574">Periplasm</keyword>
<dbReference type="NCBIfam" id="TIGR04484">
    <property type="entry name" value="thiosulf_SoxA"/>
    <property type="match status" value="1"/>
</dbReference>
<evidence type="ECO:0000256" key="1">
    <source>
        <dbReference type="ARBA" id="ARBA00004418"/>
    </source>
</evidence>
<feature type="domain" description="Cytochrome c" evidence="15">
    <location>
        <begin position="166"/>
        <end position="258"/>
    </location>
</feature>